<dbReference type="RefSeq" id="WP_101028235.1">
    <property type="nucleotide sequence ID" value="NZ_CABMMZ010000013.1"/>
</dbReference>
<reference evidence="1" key="1">
    <citation type="journal article" date="2018" name="Environ. Microbiol.">
        <title>Sporulation capability and amylosome conservation among diverse human colonic and rumen isolates of the keystone starch-degrader Ruminococcus bromii.</title>
        <authorList>
            <person name="Mukhopadhya I."/>
            <person name="Morais S."/>
            <person name="Laverde-Gomez J."/>
            <person name="Sheridan P.O."/>
            <person name="Walker A.W."/>
            <person name="Kelly W."/>
            <person name="Klieve A.V."/>
            <person name="Ouwerkerk D."/>
            <person name="Duncan S.H."/>
            <person name="Louis P."/>
            <person name="Koropatkin N."/>
            <person name="Cockburn D."/>
            <person name="Kibler R."/>
            <person name="Cooper P.J."/>
            <person name="Sandoval C."/>
            <person name="Crost E."/>
            <person name="Juge N."/>
            <person name="Bayer E.A."/>
            <person name="Flint H.J."/>
        </authorList>
    </citation>
    <scope>NUCLEOTIDE SEQUENCE [LARGE SCALE GENOMIC DNA]</scope>
    <source>
        <strain evidence="1">ATCC 27255</strain>
    </source>
</reference>
<dbReference type="AlphaFoldDB" id="A0A2N0V0K6"/>
<sequence length="331" mass="36926">MKDNKLIKSGVSGVVDGENQTVGDDELELINRFTRRNLAKNEVYAFSVVLCDNDVDRDGERFTTDSLYELEKLFVGKTGIIDHNPSAKNQTARIFSCKVEKIDGQKTTLGDDYYRLKARAYLPVCESNRDIILAIDSGIIKEVSVGCAVGRVVCNVCGEDISMCTHKKGEVYGSKLCCGELVNPYDAYEWSFVAVPSQKRAGITKGHKIFGKENDMEKILKAIENKKAFALDESDSRKLCEYIDGLKKSAKDGVLYRESLTRDVVGLAAFVQPDISGETMESVAKSMTIEQLREFKSAFEKKKKAAFEPVPQLYCKQDKRNNAVENGQFSI</sequence>
<evidence type="ECO:0000313" key="2">
    <source>
        <dbReference type="Proteomes" id="UP000233425"/>
    </source>
</evidence>
<comment type="caution">
    <text evidence="1">The sequence shown here is derived from an EMBL/GenBank/DDBJ whole genome shotgun (WGS) entry which is preliminary data.</text>
</comment>
<organism evidence="1 2">
    <name type="scientific">Ruminococcus bromii</name>
    <dbReference type="NCBI Taxonomy" id="40518"/>
    <lineage>
        <taxon>Bacteria</taxon>
        <taxon>Bacillati</taxon>
        <taxon>Bacillota</taxon>
        <taxon>Clostridia</taxon>
        <taxon>Eubacteriales</taxon>
        <taxon>Oscillospiraceae</taxon>
        <taxon>Ruminococcus</taxon>
    </lineage>
</organism>
<dbReference type="Proteomes" id="UP000233425">
    <property type="component" value="Unassembled WGS sequence"/>
</dbReference>
<proteinExistence type="predicted"/>
<accession>A0A2N0V0K6</accession>
<protein>
    <submittedName>
        <fullName evidence="1">Uncharacterized protein</fullName>
    </submittedName>
</protein>
<name>A0A2N0V0K6_9FIRM</name>
<keyword evidence="2" id="KW-1185">Reference proteome</keyword>
<evidence type="ECO:0000313" key="1">
    <source>
        <dbReference type="EMBL" id="PKD32735.1"/>
    </source>
</evidence>
<dbReference type="EMBL" id="NNSR01000013">
    <property type="protein sequence ID" value="PKD32735.1"/>
    <property type="molecule type" value="Genomic_DNA"/>
</dbReference>
<gene>
    <name evidence="1" type="ORF">RBATCC27255_00049</name>
</gene>